<dbReference type="GO" id="GO:0005886">
    <property type="term" value="C:plasma membrane"/>
    <property type="evidence" value="ECO:0007669"/>
    <property type="project" value="UniProtKB-SubCell"/>
</dbReference>
<evidence type="ECO:0000256" key="10">
    <source>
        <dbReference type="ARBA" id="ARBA00023224"/>
    </source>
</evidence>
<dbReference type="GO" id="GO:0007200">
    <property type="term" value="P:phospholipase C-activating G protein-coupled receptor signaling pathway"/>
    <property type="evidence" value="ECO:0007669"/>
    <property type="project" value="TreeGrafter"/>
</dbReference>
<dbReference type="GO" id="GO:0004875">
    <property type="term" value="F:complement receptor activity"/>
    <property type="evidence" value="ECO:0007669"/>
    <property type="project" value="TreeGrafter"/>
</dbReference>
<keyword evidence="10 12" id="KW-0807">Transducer</keyword>
<feature type="transmembrane region" description="Helical" evidence="14">
    <location>
        <begin position="244"/>
        <end position="268"/>
    </location>
</feature>
<evidence type="ECO:0000256" key="4">
    <source>
        <dbReference type="ARBA" id="ARBA00022692"/>
    </source>
</evidence>
<dbReference type="GO" id="GO:0006954">
    <property type="term" value="P:inflammatory response"/>
    <property type="evidence" value="ECO:0007669"/>
    <property type="project" value="TreeGrafter"/>
</dbReference>
<evidence type="ECO:0000256" key="12">
    <source>
        <dbReference type="RuleBase" id="RU000688"/>
    </source>
</evidence>
<evidence type="ECO:0000256" key="5">
    <source>
        <dbReference type="ARBA" id="ARBA00022989"/>
    </source>
</evidence>
<comment type="caution">
    <text evidence="16">The sequence shown here is derived from an EMBL/GenBank/DDBJ whole genome shotgun (WGS) entry which is preliminary data.</text>
</comment>
<evidence type="ECO:0000256" key="11">
    <source>
        <dbReference type="ARBA" id="ARBA00025736"/>
    </source>
</evidence>
<feature type="region of interest" description="Disordered" evidence="13">
    <location>
        <begin position="339"/>
        <end position="360"/>
    </location>
</feature>
<keyword evidence="9" id="KW-0325">Glycoprotein</keyword>
<keyword evidence="17" id="KW-1185">Reference proteome</keyword>
<comment type="similarity">
    <text evidence="12">Belongs to the G-protein coupled receptor 1 family.</text>
</comment>
<keyword evidence="7 14" id="KW-0472">Membrane</keyword>
<evidence type="ECO:0000313" key="17">
    <source>
        <dbReference type="Proteomes" id="UP000824782"/>
    </source>
</evidence>
<dbReference type="InterPro" id="IPR000276">
    <property type="entry name" value="GPCR_Rhodpsn"/>
</dbReference>
<evidence type="ECO:0000256" key="7">
    <source>
        <dbReference type="ARBA" id="ARBA00023136"/>
    </source>
</evidence>
<gene>
    <name evidence="16" type="ORF">GDO81_001897</name>
</gene>
<dbReference type="PROSITE" id="PS00237">
    <property type="entry name" value="G_PROTEIN_RECEP_F1_1"/>
    <property type="match status" value="1"/>
</dbReference>
<dbReference type="InterPro" id="IPR003981">
    <property type="entry name" value="Leukotriene_B4_rcpt"/>
</dbReference>
<feature type="domain" description="G-protein coupled receptors family 1 profile" evidence="15">
    <location>
        <begin position="54"/>
        <end position="303"/>
    </location>
</feature>
<evidence type="ECO:0000256" key="9">
    <source>
        <dbReference type="ARBA" id="ARBA00023180"/>
    </source>
</evidence>
<evidence type="ECO:0000256" key="14">
    <source>
        <dbReference type="SAM" id="Phobius"/>
    </source>
</evidence>
<dbReference type="PRINTS" id="PR01476">
    <property type="entry name" value="LTBRECEPTOR"/>
</dbReference>
<dbReference type="Gene3D" id="1.20.1070.10">
    <property type="entry name" value="Rhodopsin 7-helix transmembrane proteins"/>
    <property type="match status" value="1"/>
</dbReference>
<feature type="transmembrane region" description="Helical" evidence="14">
    <location>
        <begin position="151"/>
        <end position="173"/>
    </location>
</feature>
<dbReference type="GO" id="GO:0007204">
    <property type="term" value="P:positive regulation of cytosolic calcium ion concentration"/>
    <property type="evidence" value="ECO:0007669"/>
    <property type="project" value="TreeGrafter"/>
</dbReference>
<feature type="transmembrane region" description="Helical" evidence="14">
    <location>
        <begin position="75"/>
        <end position="98"/>
    </location>
</feature>
<keyword evidence="3" id="KW-0597">Phosphoprotein</keyword>
<reference evidence="16" key="1">
    <citation type="thesis" date="2020" institute="ProQuest LLC" country="789 East Eisenhower Parkway, Ann Arbor, MI, USA">
        <title>Comparative Genomics and Chromosome Evolution.</title>
        <authorList>
            <person name="Mudd A.B."/>
        </authorList>
    </citation>
    <scope>NUCLEOTIDE SEQUENCE</scope>
    <source>
        <strain evidence="16">237g6f4</strain>
        <tissue evidence="16">Blood</tissue>
    </source>
</reference>
<accession>A0AAV7DFZ8</accession>
<evidence type="ECO:0000256" key="6">
    <source>
        <dbReference type="ARBA" id="ARBA00023040"/>
    </source>
</evidence>
<feature type="transmembrane region" description="Helical" evidence="14">
    <location>
        <begin position="37"/>
        <end position="63"/>
    </location>
</feature>
<dbReference type="InterPro" id="IPR017452">
    <property type="entry name" value="GPCR_Rhodpsn_7TM"/>
</dbReference>
<feature type="transmembrane region" description="Helical" evidence="14">
    <location>
        <begin position="288"/>
        <end position="311"/>
    </location>
</feature>
<evidence type="ECO:0000256" key="13">
    <source>
        <dbReference type="SAM" id="MobiDB-lite"/>
    </source>
</evidence>
<evidence type="ECO:0000313" key="16">
    <source>
        <dbReference type="EMBL" id="KAG8596409.1"/>
    </source>
</evidence>
<evidence type="ECO:0000256" key="2">
    <source>
        <dbReference type="ARBA" id="ARBA00022475"/>
    </source>
</evidence>
<dbReference type="Pfam" id="PF00001">
    <property type="entry name" value="7tm_1"/>
    <property type="match status" value="1"/>
</dbReference>
<dbReference type="PROSITE" id="PS50262">
    <property type="entry name" value="G_PROTEIN_RECEP_F1_2"/>
    <property type="match status" value="1"/>
</dbReference>
<evidence type="ECO:0000256" key="3">
    <source>
        <dbReference type="ARBA" id="ARBA00022553"/>
    </source>
</evidence>
<evidence type="ECO:0000256" key="1">
    <source>
        <dbReference type="ARBA" id="ARBA00004651"/>
    </source>
</evidence>
<organism evidence="16 17">
    <name type="scientific">Engystomops pustulosus</name>
    <name type="common">Tungara frog</name>
    <name type="synonym">Physalaemus pustulosus</name>
    <dbReference type="NCBI Taxonomy" id="76066"/>
    <lineage>
        <taxon>Eukaryota</taxon>
        <taxon>Metazoa</taxon>
        <taxon>Chordata</taxon>
        <taxon>Craniata</taxon>
        <taxon>Vertebrata</taxon>
        <taxon>Euteleostomi</taxon>
        <taxon>Amphibia</taxon>
        <taxon>Batrachia</taxon>
        <taxon>Anura</taxon>
        <taxon>Neobatrachia</taxon>
        <taxon>Hyloidea</taxon>
        <taxon>Leptodactylidae</taxon>
        <taxon>Leiuperinae</taxon>
        <taxon>Engystomops</taxon>
    </lineage>
</organism>
<dbReference type="PRINTS" id="PR00237">
    <property type="entry name" value="GPCRRHODOPSN"/>
</dbReference>
<dbReference type="Proteomes" id="UP000824782">
    <property type="component" value="Unassembled WGS sequence"/>
</dbReference>
<keyword evidence="5 14" id="KW-1133">Transmembrane helix</keyword>
<dbReference type="FunFam" id="1.20.1070.10:FF:000109">
    <property type="entry name" value="Leukotriene B4 receptor"/>
    <property type="match status" value="1"/>
</dbReference>
<keyword evidence="4 12" id="KW-0812">Transmembrane</keyword>
<evidence type="ECO:0000256" key="8">
    <source>
        <dbReference type="ARBA" id="ARBA00023170"/>
    </source>
</evidence>
<dbReference type="InterPro" id="IPR000826">
    <property type="entry name" value="Formyl_rcpt-rel"/>
</dbReference>
<sequence length="360" mass="39996">MTANHTVTEQMMTLNASATYPAAFTNSSSATDPKSSASLGITILSVAFIIGFPGNAFVIWTILTRMRKRTVTCILILHLAMADIIVILTAPFFLHLLSTRGWTFREVICKLCHYVSGLSMYSSIYLITFMSMDRFLAVYKPYVSQKIRTKLTARIIVLVIWIQASLLAIPVPLYRTVKIKGDVQHCITIGSPVDGGFQHIVFQNMLETIMGFVLPFSIIVFCYGYIGLKLRTVKFQIKNKTSRLVIMIIVTFALFWIPNHVVNIIQVSGELSSSLKLKEAANFAKPNATAFAFLSSSINPVLYVFAGGNFIRTAGVGFMAKLFEGTGSEASTLRKVSQVFQQRSRKQSSEQGKLNKPTEE</sequence>
<dbReference type="SUPFAM" id="SSF81321">
    <property type="entry name" value="Family A G protein-coupled receptor-like"/>
    <property type="match status" value="1"/>
</dbReference>
<dbReference type="PANTHER" id="PTHR24225">
    <property type="entry name" value="CHEMOTACTIC RECEPTOR"/>
    <property type="match status" value="1"/>
</dbReference>
<dbReference type="EMBL" id="WNYA01000001">
    <property type="protein sequence ID" value="KAG8596409.1"/>
    <property type="molecule type" value="Genomic_DNA"/>
</dbReference>
<dbReference type="AlphaFoldDB" id="A0AAV7DFZ8"/>
<comment type="similarity">
    <text evidence="11">Belongs to the chemokine-like receptor (CMKLR) family.</text>
</comment>
<proteinExistence type="inferred from homology"/>
<dbReference type="GO" id="GO:0004974">
    <property type="term" value="F:leukotriene receptor activity"/>
    <property type="evidence" value="ECO:0007669"/>
    <property type="project" value="InterPro"/>
</dbReference>
<dbReference type="PANTHER" id="PTHR24225:SF72">
    <property type="entry name" value="G-PROTEIN COUPLED RECEPTORS FAMILY 1 PROFILE DOMAIN-CONTAINING PROTEIN-RELATED"/>
    <property type="match status" value="1"/>
</dbReference>
<name>A0AAV7DFZ8_ENGPU</name>
<keyword evidence="6 12" id="KW-0297">G-protein coupled receptor</keyword>
<feature type="transmembrane region" description="Helical" evidence="14">
    <location>
        <begin position="118"/>
        <end position="139"/>
    </location>
</feature>
<keyword evidence="2" id="KW-1003">Cell membrane</keyword>
<evidence type="ECO:0000259" key="15">
    <source>
        <dbReference type="PROSITE" id="PS50262"/>
    </source>
</evidence>
<comment type="subcellular location">
    <subcellularLocation>
        <location evidence="1">Cell membrane</location>
        <topology evidence="1">Multi-pass membrane protein</topology>
    </subcellularLocation>
</comment>
<protein>
    <recommendedName>
        <fullName evidence="15">G-protein coupled receptors family 1 profile domain-containing protein</fullName>
    </recommendedName>
</protein>
<keyword evidence="8 12" id="KW-0675">Receptor</keyword>
<feature type="transmembrane region" description="Helical" evidence="14">
    <location>
        <begin position="209"/>
        <end position="228"/>
    </location>
</feature>